<gene>
    <name evidence="1" type="ORF">Tcan_01626</name>
</gene>
<evidence type="ECO:0000313" key="2">
    <source>
        <dbReference type="Proteomes" id="UP000031036"/>
    </source>
</evidence>
<sequence>APGTVVVSHGVVRVAGGGSVGRCEQSEVNCEETCYGVCEAANRIWAGRLATASDGGCSNGGGRNCGRGSGDIGGGYNSNGRACGWEPRYVIWKRLQRWIAYWRSTGDDYRRWKRATRLGRRTVLL</sequence>
<comment type="caution">
    <text evidence="1">The sequence shown here is derived from an EMBL/GenBank/DDBJ whole genome shotgun (WGS) entry which is preliminary data.</text>
</comment>
<keyword evidence="2" id="KW-1185">Reference proteome</keyword>
<reference evidence="1 2" key="1">
    <citation type="submission" date="2014-11" db="EMBL/GenBank/DDBJ databases">
        <title>Genetic blueprint of the zoonotic pathogen Toxocara canis.</title>
        <authorList>
            <person name="Zhu X.-Q."/>
            <person name="Korhonen P.K."/>
            <person name="Cai H."/>
            <person name="Young N.D."/>
            <person name="Nejsum P."/>
            <person name="von Samson-Himmelstjerna G."/>
            <person name="Boag P.R."/>
            <person name="Tan P."/>
            <person name="Li Q."/>
            <person name="Min J."/>
            <person name="Yang Y."/>
            <person name="Wang X."/>
            <person name="Fang X."/>
            <person name="Hall R.S."/>
            <person name="Hofmann A."/>
            <person name="Sternberg P.W."/>
            <person name="Jex A.R."/>
            <person name="Gasser R.B."/>
        </authorList>
    </citation>
    <scope>NUCLEOTIDE SEQUENCE [LARGE SCALE GENOMIC DNA]</scope>
    <source>
        <strain evidence="1">PN_DK_2014</strain>
    </source>
</reference>
<name>A0A0B2UXC3_TOXCA</name>
<dbReference type="Proteomes" id="UP000031036">
    <property type="component" value="Unassembled WGS sequence"/>
</dbReference>
<dbReference type="AlphaFoldDB" id="A0A0B2UXC3"/>
<protein>
    <submittedName>
        <fullName evidence="1">Uncharacterized protein</fullName>
    </submittedName>
</protein>
<proteinExistence type="predicted"/>
<organism evidence="1 2">
    <name type="scientific">Toxocara canis</name>
    <name type="common">Canine roundworm</name>
    <dbReference type="NCBI Taxonomy" id="6265"/>
    <lineage>
        <taxon>Eukaryota</taxon>
        <taxon>Metazoa</taxon>
        <taxon>Ecdysozoa</taxon>
        <taxon>Nematoda</taxon>
        <taxon>Chromadorea</taxon>
        <taxon>Rhabditida</taxon>
        <taxon>Spirurina</taxon>
        <taxon>Ascaridomorpha</taxon>
        <taxon>Ascaridoidea</taxon>
        <taxon>Toxocaridae</taxon>
        <taxon>Toxocara</taxon>
    </lineage>
</organism>
<feature type="non-terminal residue" evidence="1">
    <location>
        <position position="1"/>
    </location>
</feature>
<dbReference type="EMBL" id="JPKZ01002995">
    <property type="protein sequence ID" value="KHN73859.1"/>
    <property type="molecule type" value="Genomic_DNA"/>
</dbReference>
<evidence type="ECO:0000313" key="1">
    <source>
        <dbReference type="EMBL" id="KHN73859.1"/>
    </source>
</evidence>
<accession>A0A0B2UXC3</accession>